<dbReference type="InterPro" id="IPR036513">
    <property type="entry name" value="STAS_dom_sf"/>
</dbReference>
<evidence type="ECO:0000256" key="1">
    <source>
        <dbReference type="ARBA" id="ARBA00004141"/>
    </source>
</evidence>
<dbReference type="CDD" id="cd07042">
    <property type="entry name" value="STAS_SulP_like_sulfate_transporter"/>
    <property type="match status" value="1"/>
</dbReference>
<evidence type="ECO:0000259" key="6">
    <source>
        <dbReference type="PROSITE" id="PS50801"/>
    </source>
</evidence>
<name>A0A1H4LLX8_9MICO</name>
<feature type="transmembrane region" description="Helical" evidence="5">
    <location>
        <begin position="92"/>
        <end position="115"/>
    </location>
</feature>
<feature type="transmembrane region" description="Helical" evidence="5">
    <location>
        <begin position="359"/>
        <end position="387"/>
    </location>
</feature>
<dbReference type="STRING" id="640635.SAMN04489806_1578"/>
<evidence type="ECO:0000256" key="4">
    <source>
        <dbReference type="ARBA" id="ARBA00023136"/>
    </source>
</evidence>
<dbReference type="SUPFAM" id="SSF52091">
    <property type="entry name" value="SpoIIaa-like"/>
    <property type="match status" value="1"/>
</dbReference>
<dbReference type="RefSeq" id="WP_091182329.1">
    <property type="nucleotide sequence ID" value="NZ_FNRY01000001.1"/>
</dbReference>
<dbReference type="InterPro" id="IPR052706">
    <property type="entry name" value="Membrane-Transporter-like"/>
</dbReference>
<evidence type="ECO:0000313" key="8">
    <source>
        <dbReference type="Proteomes" id="UP000199183"/>
    </source>
</evidence>
<feature type="transmembrane region" description="Helical" evidence="5">
    <location>
        <begin position="171"/>
        <end position="192"/>
    </location>
</feature>
<dbReference type="EMBL" id="FNRY01000001">
    <property type="protein sequence ID" value="SEB71272.1"/>
    <property type="molecule type" value="Genomic_DNA"/>
</dbReference>
<dbReference type="Pfam" id="PF00916">
    <property type="entry name" value="Sulfate_transp"/>
    <property type="match status" value="2"/>
</dbReference>
<keyword evidence="8" id="KW-1185">Reference proteome</keyword>
<dbReference type="AlphaFoldDB" id="A0A1H4LLX8"/>
<dbReference type="Pfam" id="PF01740">
    <property type="entry name" value="STAS"/>
    <property type="match status" value="1"/>
</dbReference>
<feature type="transmembrane region" description="Helical" evidence="5">
    <location>
        <begin position="260"/>
        <end position="285"/>
    </location>
</feature>
<feature type="transmembrane region" description="Helical" evidence="5">
    <location>
        <begin position="69"/>
        <end position="86"/>
    </location>
</feature>
<evidence type="ECO:0000313" key="7">
    <source>
        <dbReference type="EMBL" id="SEB71272.1"/>
    </source>
</evidence>
<feature type="transmembrane region" description="Helical" evidence="5">
    <location>
        <begin position="320"/>
        <end position="339"/>
    </location>
</feature>
<dbReference type="Gene3D" id="3.30.750.24">
    <property type="entry name" value="STAS domain"/>
    <property type="match status" value="1"/>
</dbReference>
<evidence type="ECO:0000256" key="5">
    <source>
        <dbReference type="SAM" id="Phobius"/>
    </source>
</evidence>
<gene>
    <name evidence="7" type="ORF">SAMN04489806_1578</name>
</gene>
<evidence type="ECO:0000256" key="2">
    <source>
        <dbReference type="ARBA" id="ARBA00022692"/>
    </source>
</evidence>
<feature type="transmembrane region" description="Helical" evidence="5">
    <location>
        <begin position="21"/>
        <end position="42"/>
    </location>
</feature>
<dbReference type="Proteomes" id="UP000199183">
    <property type="component" value="Unassembled WGS sequence"/>
</dbReference>
<organism evidence="7 8">
    <name type="scientific">Paramicrobacterium humi</name>
    <dbReference type="NCBI Taxonomy" id="640635"/>
    <lineage>
        <taxon>Bacteria</taxon>
        <taxon>Bacillati</taxon>
        <taxon>Actinomycetota</taxon>
        <taxon>Actinomycetes</taxon>
        <taxon>Micrococcales</taxon>
        <taxon>Microbacteriaceae</taxon>
        <taxon>Paramicrobacterium</taxon>
    </lineage>
</organism>
<reference evidence="7 8" key="1">
    <citation type="submission" date="2016-10" db="EMBL/GenBank/DDBJ databases">
        <authorList>
            <person name="de Groot N.N."/>
        </authorList>
    </citation>
    <scope>NUCLEOTIDE SEQUENCE [LARGE SCALE GENOMIC DNA]</scope>
    <source>
        <strain evidence="7 8">DSM 21799</strain>
    </source>
</reference>
<protein>
    <submittedName>
        <fullName evidence="7">Sulfate permease, SulP family</fullName>
    </submittedName>
</protein>
<dbReference type="PANTHER" id="PTHR43310">
    <property type="entry name" value="SULFATE TRANSPORTER YBAR-RELATED"/>
    <property type="match status" value="1"/>
</dbReference>
<feature type="transmembrane region" description="Helical" evidence="5">
    <location>
        <begin position="297"/>
        <end position="314"/>
    </location>
</feature>
<feature type="transmembrane region" description="Helical" evidence="5">
    <location>
        <begin position="122"/>
        <end position="140"/>
    </location>
</feature>
<dbReference type="InterPro" id="IPR002645">
    <property type="entry name" value="STAS_dom"/>
</dbReference>
<keyword evidence="4 5" id="KW-0472">Membrane</keyword>
<dbReference type="GO" id="GO:0016020">
    <property type="term" value="C:membrane"/>
    <property type="evidence" value="ECO:0007669"/>
    <property type="project" value="UniProtKB-SubCell"/>
</dbReference>
<keyword evidence="2 5" id="KW-0812">Transmembrane</keyword>
<feature type="domain" description="STAS" evidence="6">
    <location>
        <begin position="394"/>
        <end position="487"/>
    </location>
</feature>
<dbReference type="InterPro" id="IPR011547">
    <property type="entry name" value="SLC26A/SulP_dom"/>
</dbReference>
<feature type="transmembrane region" description="Helical" evidence="5">
    <location>
        <begin position="146"/>
        <end position="164"/>
    </location>
</feature>
<dbReference type="PROSITE" id="PS50801">
    <property type="entry name" value="STAS"/>
    <property type="match status" value="1"/>
</dbReference>
<proteinExistence type="predicted"/>
<dbReference type="OrthoDB" id="9771198at2"/>
<evidence type="ECO:0000256" key="3">
    <source>
        <dbReference type="ARBA" id="ARBA00022989"/>
    </source>
</evidence>
<dbReference type="PANTHER" id="PTHR43310:SF1">
    <property type="entry name" value="SULFATE TRANSPORTER YBAR-RELATED"/>
    <property type="match status" value="1"/>
</dbReference>
<keyword evidence="3 5" id="KW-1133">Transmembrane helix</keyword>
<accession>A0A1H4LLX8</accession>
<comment type="subcellular location">
    <subcellularLocation>
        <location evidence="1">Membrane</location>
        <topology evidence="1">Multi-pass membrane protein</topology>
    </subcellularLocation>
</comment>
<sequence>MTSSPTTLQALRRPRLLTTEVLAGAVTTLALIPEVISFSIIAGVDPKVSLIASVVLAVSMSILGGRPAMITAAAGAVALVVAPLVREHGAEYLLPTVVLAGIVQILFGVTGLARLMRFIPRSVMIGFVNALGILIFTAQLPHVLGVPWLVYPLFALTLLIVLGLPRLTTAVPAPLVAIVVVTAITMIAHLQVPTVGDQGAVAGGLPGITPLLVPLNLETLRIIGPTALSVAFVGLMETLLTAKLVDDITDTRSHKGRESWALGVANILAGFWGGIAGCAMIGQTVVNVKLGRARTRISTFVAGVLLLALVTVLSDVMEQIPMVALAAVMMVVAVSTVNFHSVRPATLKRMPLSETAVMVVTVGVVVATSNLALGVAAGVLLAIVLFARRVAHVVTVERSADAESAVYTVRGPLFFGSSNDLVEQFRYADDPPLVSVDFSAAQIWDASTVASLDSVQTKYGDHGVNVRFTGLDERSTAFHGRLTGTLG</sequence>